<proteinExistence type="inferred from homology"/>
<comment type="similarity">
    <text evidence="1">Belongs to the carbohydrate kinase pfkB family.</text>
</comment>
<keyword evidence="7 12" id="KW-0418">Kinase</keyword>
<reference evidence="15" key="1">
    <citation type="submission" date="2017-03" db="EMBL/GenBank/DDBJ databases">
        <title>Genomes of endolithic fungi from Antarctica.</title>
        <authorList>
            <person name="Coleine C."/>
            <person name="Masonjones S."/>
            <person name="Stajich J.E."/>
        </authorList>
    </citation>
    <scope>NUCLEOTIDE SEQUENCE [LARGE SCALE GENOMIC DNA]</scope>
    <source>
        <strain evidence="15">CCFEE 5527</strain>
    </source>
</reference>
<dbReference type="UniPathway" id="UPA00916">
    <property type="reaction ID" value="UER00889"/>
</dbReference>
<dbReference type="InterPro" id="IPR002139">
    <property type="entry name" value="Ribo/fructo_kinase"/>
</dbReference>
<comment type="function">
    <text evidence="12">Catalyzes the phosphorylation of ribose at O-5 in a reaction requiring ATP and magnesium. The resulting D-ribose-5-phosphate can then be used either for sythesis of nucleotides, histidine, and tryptophan, or as a component of the pentose phosphate pathway.</text>
</comment>
<dbReference type="SUPFAM" id="SSF53613">
    <property type="entry name" value="Ribokinase-like"/>
    <property type="match status" value="1"/>
</dbReference>
<keyword evidence="10 12" id="KW-0630">Potassium</keyword>
<evidence type="ECO:0000256" key="12">
    <source>
        <dbReference type="HAMAP-Rule" id="MF_03215"/>
    </source>
</evidence>
<comment type="catalytic activity">
    <reaction evidence="12">
        <text>D-ribose + ATP = D-ribose 5-phosphate + ADP + H(+)</text>
        <dbReference type="Rhea" id="RHEA:13697"/>
        <dbReference type="ChEBI" id="CHEBI:15378"/>
        <dbReference type="ChEBI" id="CHEBI:30616"/>
        <dbReference type="ChEBI" id="CHEBI:47013"/>
        <dbReference type="ChEBI" id="CHEBI:78346"/>
        <dbReference type="ChEBI" id="CHEBI:456216"/>
        <dbReference type="EC" id="2.7.1.15"/>
    </reaction>
</comment>
<dbReference type="GO" id="GO:0005737">
    <property type="term" value="C:cytoplasm"/>
    <property type="evidence" value="ECO:0007669"/>
    <property type="project" value="UniProtKB-SubCell"/>
</dbReference>
<evidence type="ECO:0000256" key="3">
    <source>
        <dbReference type="ARBA" id="ARBA00016943"/>
    </source>
</evidence>
<evidence type="ECO:0000256" key="4">
    <source>
        <dbReference type="ARBA" id="ARBA00022679"/>
    </source>
</evidence>
<dbReference type="EC" id="2.7.1.15" evidence="2 12"/>
<sequence length="316" mass="33186">MTPSPIAVIGSLNVDFITRTSRLPEAGETLTATSFETGLGGKGANQAVACARLATPDTKVSMVGNVGTDSFGTDYIAALEKEGIDASGVRKAEGQKTGIANIIVEEASGENRILLATGANHAFGRTRGTDWDLVPDEAGICVFQLEIPLQVVLHNMYLARAKGKHVIFNPAPAIAIPDAAYRDIDTLIMNETEARLLAGASRHGYASTQAELSPLLRQFLSKGVRDAVIITLGGEGVLYATQSGEQDHVDAVRTRVVDTTAAGDTFLGGYAAKLAELGSAKGKYHEMLAFASMAASKTVARKGAMVAIPTRDEVLI</sequence>
<dbReference type="InterPro" id="IPR011877">
    <property type="entry name" value="Ribokinase"/>
</dbReference>
<evidence type="ECO:0000256" key="2">
    <source>
        <dbReference type="ARBA" id="ARBA00012035"/>
    </source>
</evidence>
<feature type="binding site" evidence="12">
    <location>
        <position position="264"/>
    </location>
    <ligand>
        <name>substrate</name>
    </ligand>
</feature>
<keyword evidence="12" id="KW-0963">Cytoplasm</keyword>
<feature type="binding site" evidence="12">
    <location>
        <begin position="41"/>
        <end position="45"/>
    </location>
    <ligand>
        <name>substrate</name>
    </ligand>
</feature>
<gene>
    <name evidence="14" type="ORF">B0A48_00460</name>
</gene>
<evidence type="ECO:0000256" key="8">
    <source>
        <dbReference type="ARBA" id="ARBA00022840"/>
    </source>
</evidence>
<comment type="cofactor">
    <cofactor evidence="12">
        <name>Mg(2+)</name>
        <dbReference type="ChEBI" id="CHEBI:18420"/>
    </cofactor>
    <text evidence="12">Requires a divalent cation, most likely magnesium in vivo, as an electrophilic catalyst to aid phosphoryl group transfer. It is the chelate of the metal and the nucleotide that is the actual substrate.</text>
</comment>
<keyword evidence="6 12" id="KW-0547">Nucleotide-binding</keyword>
<dbReference type="InterPro" id="IPR002173">
    <property type="entry name" value="Carboh/pur_kinase_PfkB_CS"/>
</dbReference>
<keyword evidence="4 12" id="KW-0808">Transferase</keyword>
<evidence type="ECO:0000313" key="15">
    <source>
        <dbReference type="Proteomes" id="UP000192596"/>
    </source>
</evidence>
<dbReference type="InterPro" id="IPR011611">
    <property type="entry name" value="PfkB_dom"/>
</dbReference>
<evidence type="ECO:0000256" key="9">
    <source>
        <dbReference type="ARBA" id="ARBA00022842"/>
    </source>
</evidence>
<feature type="binding site" evidence="12">
    <location>
        <begin position="13"/>
        <end position="15"/>
    </location>
    <ligand>
        <name>substrate</name>
    </ligand>
</feature>
<comment type="caution">
    <text evidence="12">Lacks conserved residue(s) required for the propagation of feature annotation.</text>
</comment>
<dbReference type="Gene3D" id="3.40.1190.20">
    <property type="match status" value="1"/>
</dbReference>
<feature type="active site" description="Proton acceptor" evidence="12">
    <location>
        <position position="264"/>
    </location>
</feature>
<evidence type="ECO:0000259" key="13">
    <source>
        <dbReference type="Pfam" id="PF00294"/>
    </source>
</evidence>
<feature type="binding site" evidence="12">
    <location>
        <position position="146"/>
    </location>
    <ligand>
        <name>substrate</name>
    </ligand>
</feature>
<dbReference type="PRINTS" id="PR00990">
    <property type="entry name" value="RIBOKINASE"/>
</dbReference>
<dbReference type="HAMAP" id="MF_01987">
    <property type="entry name" value="Ribokinase"/>
    <property type="match status" value="1"/>
</dbReference>
<feature type="binding site" evidence="12">
    <location>
        <position position="260"/>
    </location>
    <ligand>
        <name>K(+)</name>
        <dbReference type="ChEBI" id="CHEBI:29103"/>
    </ligand>
</feature>
<dbReference type="GO" id="GO:0004747">
    <property type="term" value="F:ribokinase activity"/>
    <property type="evidence" value="ECO:0007669"/>
    <property type="project" value="UniProtKB-UniRule"/>
</dbReference>
<evidence type="ECO:0000256" key="5">
    <source>
        <dbReference type="ARBA" id="ARBA00022723"/>
    </source>
</evidence>
<dbReference type="CDD" id="cd01174">
    <property type="entry name" value="ribokinase"/>
    <property type="match status" value="1"/>
</dbReference>
<dbReference type="STRING" id="1507870.A0A1V8TUP3"/>
<dbReference type="InterPro" id="IPR029056">
    <property type="entry name" value="Ribokinase-like"/>
</dbReference>
<dbReference type="PROSITE" id="PS00584">
    <property type="entry name" value="PFKB_KINASES_2"/>
    <property type="match status" value="1"/>
</dbReference>
<comment type="pathway">
    <text evidence="12">Carbohydrate metabolism; D-ribose degradation; D-ribose 5-phosphate from beta-D-ribopyranose: step 2/2.</text>
</comment>
<evidence type="ECO:0000256" key="1">
    <source>
        <dbReference type="ARBA" id="ARBA00005380"/>
    </source>
</evidence>
<evidence type="ECO:0000256" key="11">
    <source>
        <dbReference type="ARBA" id="ARBA00023277"/>
    </source>
</evidence>
<comment type="similarity">
    <text evidence="12">Belongs to the carbohydrate kinase PfkB family. Ribokinase subfamily.</text>
</comment>
<keyword evidence="15" id="KW-1185">Reference proteome</keyword>
<keyword evidence="8 12" id="KW-0067">ATP-binding</keyword>
<keyword evidence="11 12" id="KW-0119">Carbohydrate metabolism</keyword>
<keyword evidence="12" id="KW-0539">Nucleus</keyword>
<feature type="binding site" evidence="12">
    <location>
        <position position="298"/>
    </location>
    <ligand>
        <name>K(+)</name>
        <dbReference type="ChEBI" id="CHEBI:29103"/>
    </ligand>
</feature>
<evidence type="ECO:0000256" key="7">
    <source>
        <dbReference type="ARBA" id="ARBA00022777"/>
    </source>
</evidence>
<feature type="binding site" evidence="12">
    <location>
        <begin position="263"/>
        <end position="264"/>
    </location>
    <ligand>
        <name>ATP</name>
        <dbReference type="ChEBI" id="CHEBI:30616"/>
    </ligand>
</feature>
<dbReference type="AlphaFoldDB" id="A0A1V8TUP3"/>
<dbReference type="OrthoDB" id="415590at2759"/>
<dbReference type="PANTHER" id="PTHR10584">
    <property type="entry name" value="SUGAR KINASE"/>
    <property type="match status" value="1"/>
</dbReference>
<keyword evidence="5 12" id="KW-0479">Metal-binding</keyword>
<accession>A0A1V8TUP3</accession>
<evidence type="ECO:0000313" key="14">
    <source>
        <dbReference type="EMBL" id="OQO15078.1"/>
    </source>
</evidence>
<dbReference type="GO" id="GO:0005634">
    <property type="term" value="C:nucleus"/>
    <property type="evidence" value="ECO:0007669"/>
    <property type="project" value="UniProtKB-SubCell"/>
</dbReference>
<feature type="binding site" evidence="12">
    <location>
        <begin position="231"/>
        <end position="236"/>
    </location>
    <ligand>
        <name>ATP</name>
        <dbReference type="ChEBI" id="CHEBI:30616"/>
    </ligand>
</feature>
<dbReference type="PANTHER" id="PTHR10584:SF166">
    <property type="entry name" value="RIBOKINASE"/>
    <property type="match status" value="1"/>
</dbReference>
<protein>
    <recommendedName>
        <fullName evidence="3 12">Ribokinase</fullName>
        <shortName evidence="12">RK</shortName>
        <ecNumber evidence="2 12">2.7.1.15</ecNumber>
    </recommendedName>
</protein>
<dbReference type="GO" id="GO:0019303">
    <property type="term" value="P:D-ribose catabolic process"/>
    <property type="evidence" value="ECO:0007669"/>
    <property type="project" value="UniProtKB-UniRule"/>
</dbReference>
<dbReference type="GO" id="GO:0005524">
    <property type="term" value="F:ATP binding"/>
    <property type="evidence" value="ECO:0007669"/>
    <property type="project" value="UniProtKB-UniRule"/>
</dbReference>
<dbReference type="GO" id="GO:0046872">
    <property type="term" value="F:metal ion binding"/>
    <property type="evidence" value="ECO:0007669"/>
    <property type="project" value="UniProtKB-KW"/>
</dbReference>
<evidence type="ECO:0000256" key="10">
    <source>
        <dbReference type="ARBA" id="ARBA00022958"/>
    </source>
</evidence>
<feature type="binding site" evidence="12">
    <location>
        <position position="190"/>
    </location>
    <ligand>
        <name>ATP</name>
        <dbReference type="ChEBI" id="CHEBI:30616"/>
    </ligand>
</feature>
<dbReference type="InParanoid" id="A0A1V8TUP3"/>
<comment type="caution">
    <text evidence="14">The sequence shown here is derived from an EMBL/GenBank/DDBJ whole genome shotgun (WGS) entry which is preliminary data.</text>
</comment>
<comment type="activity regulation">
    <text evidence="12">Activated by a monovalent cation that binds near, but not in, the active site. The most likely occupant of the site in vivo is potassium. Ion binding induces a conformational change that may alter substrate affinity.</text>
</comment>
<feature type="binding site" evidence="12">
    <location>
        <position position="303"/>
    </location>
    <ligand>
        <name>K(+)</name>
        <dbReference type="ChEBI" id="CHEBI:29103"/>
    </ligand>
</feature>
<comment type="subunit">
    <text evidence="12">Homodimer.</text>
</comment>
<keyword evidence="9 12" id="KW-0460">Magnesium</keyword>
<dbReference type="Pfam" id="PF00294">
    <property type="entry name" value="PfkB"/>
    <property type="match status" value="1"/>
</dbReference>
<name>A0A1V8TUP3_9PEZI</name>
<comment type="subcellular location">
    <subcellularLocation>
        <location evidence="12">Cytoplasm</location>
    </subcellularLocation>
    <subcellularLocation>
        <location evidence="12">Nucleus</location>
    </subcellularLocation>
</comment>
<dbReference type="EMBL" id="NAJO01000001">
    <property type="protein sequence ID" value="OQO15078.1"/>
    <property type="molecule type" value="Genomic_DNA"/>
</dbReference>
<evidence type="ECO:0000256" key="6">
    <source>
        <dbReference type="ARBA" id="ARBA00022741"/>
    </source>
</evidence>
<dbReference type="FunCoup" id="A0A1V8TUP3">
    <property type="interactions" value="1946"/>
</dbReference>
<feature type="domain" description="Carbohydrate kinase PfkB" evidence="13">
    <location>
        <begin position="6"/>
        <end position="310"/>
    </location>
</feature>
<feature type="binding site" evidence="12">
    <location>
        <position position="258"/>
    </location>
    <ligand>
        <name>K(+)</name>
        <dbReference type="ChEBI" id="CHEBI:29103"/>
    </ligand>
</feature>
<dbReference type="Proteomes" id="UP000192596">
    <property type="component" value="Unassembled WGS sequence"/>
</dbReference>
<organism evidence="14 15">
    <name type="scientific">Cryoendolithus antarcticus</name>
    <dbReference type="NCBI Taxonomy" id="1507870"/>
    <lineage>
        <taxon>Eukaryota</taxon>
        <taxon>Fungi</taxon>
        <taxon>Dikarya</taxon>
        <taxon>Ascomycota</taxon>
        <taxon>Pezizomycotina</taxon>
        <taxon>Dothideomycetes</taxon>
        <taxon>Dothideomycetidae</taxon>
        <taxon>Cladosporiales</taxon>
        <taxon>Cladosporiaceae</taxon>
        <taxon>Cryoendolithus</taxon>
    </lineage>
</organism>
<feature type="binding site" evidence="12">
    <location>
        <position position="301"/>
    </location>
    <ligand>
        <name>K(+)</name>
        <dbReference type="ChEBI" id="CHEBI:29103"/>
    </ligand>
</feature>